<feature type="domain" description="DUF4097" evidence="2">
    <location>
        <begin position="147"/>
        <end position="258"/>
    </location>
</feature>
<comment type="caution">
    <text evidence="3">The sequence shown here is derived from an EMBL/GenBank/DDBJ whole genome shotgun (WGS) entry which is preliminary data.</text>
</comment>
<accession>A0A916YVF7</accession>
<evidence type="ECO:0000256" key="1">
    <source>
        <dbReference type="SAM" id="SignalP"/>
    </source>
</evidence>
<evidence type="ECO:0000313" key="3">
    <source>
        <dbReference type="EMBL" id="GGD61483.1"/>
    </source>
</evidence>
<organism evidence="3 4">
    <name type="scientific">Emticicia aquatilis</name>
    <dbReference type="NCBI Taxonomy" id="1537369"/>
    <lineage>
        <taxon>Bacteria</taxon>
        <taxon>Pseudomonadati</taxon>
        <taxon>Bacteroidota</taxon>
        <taxon>Cytophagia</taxon>
        <taxon>Cytophagales</taxon>
        <taxon>Leadbetterellaceae</taxon>
        <taxon>Emticicia</taxon>
    </lineage>
</organism>
<dbReference type="InterPro" id="IPR025164">
    <property type="entry name" value="Toastrack_DUF4097"/>
</dbReference>
<evidence type="ECO:0000313" key="4">
    <source>
        <dbReference type="Proteomes" id="UP000609064"/>
    </source>
</evidence>
<dbReference type="Proteomes" id="UP000609064">
    <property type="component" value="Unassembled WGS sequence"/>
</dbReference>
<feature type="signal peptide" evidence="1">
    <location>
        <begin position="1"/>
        <end position="21"/>
    </location>
</feature>
<sequence>MKKLIIPILSGVVLSCTNAPAQEPKFTETIKKEFVVSPSSVLAVYNIDGFIKVEGYEGNKVLIEVEKTISGKTNEIVEEGKREFKLEFEQKADSLIAYISEPFDSRPNRNRDRWNKDEYRKIHYRYNLDFTIKVPKSMNLAVSTINNGDVMIADVNGLLKANNINGKITLKNVKAATEVRTINGDVNINYISSPPDNAKYYTLNGNLNISYPADFSADCEFKTFQGDFYTDFDNVEKLPARVTKTTNETDKGTTHKLSKGSIIRIGTGGKSLKFETFNGNVYIKKS</sequence>
<keyword evidence="4" id="KW-1185">Reference proteome</keyword>
<dbReference type="EMBL" id="BMKK01000005">
    <property type="protein sequence ID" value="GGD61483.1"/>
    <property type="molecule type" value="Genomic_DNA"/>
</dbReference>
<proteinExistence type="predicted"/>
<dbReference type="AlphaFoldDB" id="A0A916YVF7"/>
<keyword evidence="1" id="KW-0732">Signal</keyword>
<dbReference type="RefSeq" id="WP_188766620.1">
    <property type="nucleotide sequence ID" value="NZ_BMKK01000005.1"/>
</dbReference>
<dbReference type="Pfam" id="PF13349">
    <property type="entry name" value="DUF4097"/>
    <property type="match status" value="1"/>
</dbReference>
<reference evidence="3" key="1">
    <citation type="journal article" date="2014" name="Int. J. Syst. Evol. Microbiol.">
        <title>Complete genome sequence of Corynebacterium casei LMG S-19264T (=DSM 44701T), isolated from a smear-ripened cheese.</title>
        <authorList>
            <consortium name="US DOE Joint Genome Institute (JGI-PGF)"/>
            <person name="Walter F."/>
            <person name="Albersmeier A."/>
            <person name="Kalinowski J."/>
            <person name="Ruckert C."/>
        </authorList>
    </citation>
    <scope>NUCLEOTIDE SEQUENCE</scope>
    <source>
        <strain evidence="3">CGMCC 1.15958</strain>
    </source>
</reference>
<dbReference type="PROSITE" id="PS51257">
    <property type="entry name" value="PROKAR_LIPOPROTEIN"/>
    <property type="match status" value="1"/>
</dbReference>
<feature type="chain" id="PRO_5037318330" description="DUF4097 domain-containing protein" evidence="1">
    <location>
        <begin position="22"/>
        <end position="286"/>
    </location>
</feature>
<evidence type="ECO:0000259" key="2">
    <source>
        <dbReference type="Pfam" id="PF13349"/>
    </source>
</evidence>
<reference evidence="3" key="2">
    <citation type="submission" date="2020-09" db="EMBL/GenBank/DDBJ databases">
        <authorList>
            <person name="Sun Q."/>
            <person name="Zhou Y."/>
        </authorList>
    </citation>
    <scope>NUCLEOTIDE SEQUENCE</scope>
    <source>
        <strain evidence="3">CGMCC 1.15958</strain>
    </source>
</reference>
<protein>
    <recommendedName>
        <fullName evidence="2">DUF4097 domain-containing protein</fullName>
    </recommendedName>
</protein>
<gene>
    <name evidence="3" type="ORF">GCM10011514_26880</name>
</gene>
<name>A0A916YVF7_9BACT</name>